<evidence type="ECO:0000256" key="3">
    <source>
        <dbReference type="ARBA" id="ARBA00022553"/>
    </source>
</evidence>
<evidence type="ECO:0000256" key="6">
    <source>
        <dbReference type="ARBA" id="ARBA00023242"/>
    </source>
</evidence>
<comment type="subcellular location">
    <subcellularLocation>
        <location evidence="1">Nucleus</location>
    </subcellularLocation>
</comment>
<sequence>MGTGEKRKRHKKERHRDKERHKKQKKKRRRRSRSRSSDSSGGGVNGAPPPSPRRLLLAAALGDKEESRQLLRQGADVAYADAQGTTALHEACRHGHLPLAKLLLRRGGDAGLGDCRGDTPAHLAARQGHLDLLSAMLQADHPPEIEAVNARGESIQQLARAAMDRQDVQSFQRGAQEEVDEWQQQGEWGRGYPPSPQRGGGGWDWQQRLADELRGGEQEDGWGAYGGGDWHADQYETAEEYAQRIWEEMQAHRRAKQQQQRATFSAARRKEEVRRAAYTAAAEAASTRILEDQKAQDGAWREAVAAGQAGTKRASYEARWQFFASKHPEAVIAYADVPWILPAENAPQEELQRVLLYGADGPEEQRRRLRTELIRWHPDKFQSKFGRRLAPADAERITARVVAVSQMLNAIGAAVQQQRQQQQ</sequence>
<reference evidence="11 12" key="1">
    <citation type="journal article" date="2018" name="Plant J.">
        <title>Genome sequences of Chlorella sorokiniana UTEX 1602 and Micractinium conductrix SAG 241.80: implications to maltose excretion by a green alga.</title>
        <authorList>
            <person name="Arriola M.B."/>
            <person name="Velmurugan N."/>
            <person name="Zhang Y."/>
            <person name="Plunkett M.H."/>
            <person name="Hondzo H."/>
            <person name="Barney B.M."/>
        </authorList>
    </citation>
    <scope>NUCLEOTIDE SEQUENCE [LARGE SCALE GENOMIC DNA]</scope>
    <source>
        <strain evidence="11 12">SAG 241.80</strain>
    </source>
</reference>
<organism evidence="11 12">
    <name type="scientific">Micractinium conductrix</name>
    <dbReference type="NCBI Taxonomy" id="554055"/>
    <lineage>
        <taxon>Eukaryota</taxon>
        <taxon>Viridiplantae</taxon>
        <taxon>Chlorophyta</taxon>
        <taxon>core chlorophytes</taxon>
        <taxon>Trebouxiophyceae</taxon>
        <taxon>Chlorellales</taxon>
        <taxon>Chlorellaceae</taxon>
        <taxon>Chlorella clade</taxon>
        <taxon>Micractinium</taxon>
    </lineage>
</organism>
<dbReference type="GO" id="GO:0005634">
    <property type="term" value="C:nucleus"/>
    <property type="evidence" value="ECO:0007669"/>
    <property type="project" value="UniProtKB-SubCell"/>
</dbReference>
<gene>
    <name evidence="11" type="ORF">C2E20_3767</name>
</gene>
<feature type="region of interest" description="Disordered" evidence="10">
    <location>
        <begin position="1"/>
        <end position="53"/>
    </location>
</feature>
<evidence type="ECO:0000256" key="8">
    <source>
        <dbReference type="ARBA" id="ARBA00030802"/>
    </source>
</evidence>
<comment type="caution">
    <text evidence="11">The sequence shown here is derived from an EMBL/GenBank/DDBJ whole genome shotgun (WGS) entry which is preliminary data.</text>
</comment>
<dbReference type="SMART" id="SM00248">
    <property type="entry name" value="ANK"/>
    <property type="match status" value="2"/>
</dbReference>
<dbReference type="PROSITE" id="PS50297">
    <property type="entry name" value="ANK_REP_REGION"/>
    <property type="match status" value="2"/>
</dbReference>
<dbReference type="PANTHER" id="PTHR15263">
    <property type="entry name" value="I-KAPPA-B-LIKE PROTEIN IKBL"/>
    <property type="match status" value="1"/>
</dbReference>
<evidence type="ECO:0000256" key="4">
    <source>
        <dbReference type="ARBA" id="ARBA00022737"/>
    </source>
</evidence>
<evidence type="ECO:0000313" key="12">
    <source>
        <dbReference type="Proteomes" id="UP000239649"/>
    </source>
</evidence>
<accession>A0A2P6VG47</accession>
<evidence type="ECO:0000313" key="11">
    <source>
        <dbReference type="EMBL" id="PSC73048.1"/>
    </source>
</evidence>
<dbReference type="Pfam" id="PF12796">
    <property type="entry name" value="Ank_2"/>
    <property type="match status" value="1"/>
</dbReference>
<evidence type="ECO:0000256" key="9">
    <source>
        <dbReference type="PROSITE-ProRule" id="PRU00023"/>
    </source>
</evidence>
<feature type="compositionally biased region" description="Basic residues" evidence="10">
    <location>
        <begin position="1"/>
        <end position="34"/>
    </location>
</feature>
<dbReference type="InterPro" id="IPR036770">
    <property type="entry name" value="Ankyrin_rpt-contain_sf"/>
</dbReference>
<dbReference type="Gene3D" id="1.25.40.20">
    <property type="entry name" value="Ankyrin repeat-containing domain"/>
    <property type="match status" value="1"/>
</dbReference>
<dbReference type="PROSITE" id="PS50088">
    <property type="entry name" value="ANK_REPEAT"/>
    <property type="match status" value="2"/>
</dbReference>
<feature type="repeat" description="ANK" evidence="9">
    <location>
        <begin position="116"/>
        <end position="138"/>
    </location>
</feature>
<protein>
    <recommendedName>
        <fullName evidence="2">NF-kappa-B inhibitor-like protein 1</fullName>
    </recommendedName>
    <alternativeName>
        <fullName evidence="7">Inhibitor of kappa B-like protein</fullName>
    </alternativeName>
    <alternativeName>
        <fullName evidence="8">Nuclear factor of kappa light polypeptide gene enhancer in B-cells inhibitor-like 1</fullName>
    </alternativeName>
</protein>
<name>A0A2P6VG47_9CHLO</name>
<feature type="region of interest" description="Disordered" evidence="10">
    <location>
        <begin position="182"/>
        <end position="204"/>
    </location>
</feature>
<proteinExistence type="predicted"/>
<keyword evidence="3" id="KW-0597">Phosphoprotein</keyword>
<dbReference type="AlphaFoldDB" id="A0A2P6VG47"/>
<feature type="repeat" description="ANK" evidence="9">
    <location>
        <begin position="83"/>
        <end position="115"/>
    </location>
</feature>
<dbReference type="Proteomes" id="UP000239649">
    <property type="component" value="Unassembled WGS sequence"/>
</dbReference>
<dbReference type="OrthoDB" id="544997at2759"/>
<dbReference type="SUPFAM" id="SSF48403">
    <property type="entry name" value="Ankyrin repeat"/>
    <property type="match status" value="1"/>
</dbReference>
<keyword evidence="5 9" id="KW-0040">ANK repeat</keyword>
<evidence type="ECO:0000256" key="5">
    <source>
        <dbReference type="ARBA" id="ARBA00023043"/>
    </source>
</evidence>
<keyword evidence="6" id="KW-0539">Nucleus</keyword>
<dbReference type="GO" id="GO:0043124">
    <property type="term" value="P:negative regulation of canonical NF-kappaB signal transduction"/>
    <property type="evidence" value="ECO:0007669"/>
    <property type="project" value="InterPro"/>
</dbReference>
<keyword evidence="12" id="KW-1185">Reference proteome</keyword>
<dbReference type="PANTHER" id="PTHR15263:SF1">
    <property type="entry name" value="NF-KAPPA-B INHIBITOR-LIKE PROTEIN 1"/>
    <property type="match status" value="1"/>
</dbReference>
<evidence type="ECO:0000256" key="10">
    <source>
        <dbReference type="SAM" id="MobiDB-lite"/>
    </source>
</evidence>
<dbReference type="InterPro" id="IPR038753">
    <property type="entry name" value="NFKBIL1"/>
</dbReference>
<dbReference type="EMBL" id="LHPF02000008">
    <property type="protein sequence ID" value="PSC73048.1"/>
    <property type="molecule type" value="Genomic_DNA"/>
</dbReference>
<evidence type="ECO:0000256" key="2">
    <source>
        <dbReference type="ARBA" id="ARBA00014259"/>
    </source>
</evidence>
<keyword evidence="4" id="KW-0677">Repeat</keyword>
<dbReference type="STRING" id="554055.A0A2P6VG47"/>
<evidence type="ECO:0000256" key="7">
    <source>
        <dbReference type="ARBA" id="ARBA00030621"/>
    </source>
</evidence>
<dbReference type="InterPro" id="IPR002110">
    <property type="entry name" value="Ankyrin_rpt"/>
</dbReference>
<evidence type="ECO:0000256" key="1">
    <source>
        <dbReference type="ARBA" id="ARBA00004123"/>
    </source>
</evidence>